<protein>
    <submittedName>
        <fullName evidence="1">Uncharacterized protein</fullName>
    </submittedName>
</protein>
<dbReference type="EMBL" id="LR727411">
    <property type="protein sequence ID" value="VWO99122.1"/>
    <property type="molecule type" value="Genomic_DNA"/>
</dbReference>
<evidence type="ECO:0000313" key="1">
    <source>
        <dbReference type="EMBL" id="VWO99122.1"/>
    </source>
</evidence>
<accession>A0A5K1K105</accession>
<organism evidence="1">
    <name type="scientific">Ganoderma boninense</name>
    <dbReference type="NCBI Taxonomy" id="34458"/>
    <lineage>
        <taxon>Eukaryota</taxon>
        <taxon>Fungi</taxon>
        <taxon>Dikarya</taxon>
        <taxon>Basidiomycota</taxon>
        <taxon>Agaricomycotina</taxon>
        <taxon>Agaricomycetes</taxon>
        <taxon>Polyporales</taxon>
        <taxon>Polyporaceae</taxon>
        <taxon>Ganoderma</taxon>
    </lineage>
</organism>
<dbReference type="AlphaFoldDB" id="A0A5K1K105"/>
<reference evidence="1" key="1">
    <citation type="submission" date="2019-10" db="EMBL/GenBank/DDBJ databases">
        <authorList>
            <person name="Nor Muhammad N."/>
        </authorList>
    </citation>
    <scope>NUCLEOTIDE SEQUENCE</scope>
</reference>
<sequence length="124" mass="13855">MSQAPALPTPDRRSALRYLLTAANYMDINFFKPSRVVVEGEDHLSYNFFGNILEVRKRTVSDAEPANVAYEIRLGDLMPSTLSRPLLVYVMLPKADKVANRAAFKYCLDAAFGSHVVTIEDITS</sequence>
<name>A0A5K1K105_9APHY</name>
<gene>
    <name evidence="1" type="primary">I1RP25</name>
</gene>
<proteinExistence type="predicted"/>